<evidence type="ECO:0000256" key="7">
    <source>
        <dbReference type="ARBA" id="ARBA00022813"/>
    </source>
</evidence>
<gene>
    <name evidence="18" type="ORF">MNOR_LOCUS1905</name>
</gene>
<keyword evidence="11" id="KW-0456">Lyase</keyword>
<evidence type="ECO:0000256" key="12">
    <source>
        <dbReference type="ARBA" id="ARBA00023270"/>
    </source>
</evidence>
<dbReference type="InterPro" id="IPR048283">
    <property type="entry name" value="AdoMetDC-like"/>
</dbReference>
<comment type="similarity">
    <text evidence="3">Belongs to the eukaryotic AdoMetDC family.</text>
</comment>
<evidence type="ECO:0000256" key="10">
    <source>
        <dbReference type="ARBA" id="ARBA00023145"/>
    </source>
</evidence>
<evidence type="ECO:0000256" key="5">
    <source>
        <dbReference type="ARBA" id="ARBA00022691"/>
    </source>
</evidence>
<dbReference type="Pfam" id="PF01536">
    <property type="entry name" value="SAM_decarbox"/>
    <property type="match status" value="1"/>
</dbReference>
<keyword evidence="12" id="KW-0704">Schiff base</keyword>
<dbReference type="Gene3D" id="3.60.90.10">
    <property type="entry name" value="S-adenosylmethionine decarboxylase"/>
    <property type="match status" value="1"/>
</dbReference>
<comment type="cofactor">
    <cofactor evidence="1">
        <name>pyruvate</name>
        <dbReference type="ChEBI" id="CHEBI:15361"/>
    </cofactor>
</comment>
<dbReference type="InterPro" id="IPR018166">
    <property type="entry name" value="S-AdoMet_deCO2ase_CS"/>
</dbReference>
<dbReference type="PROSITE" id="PS01336">
    <property type="entry name" value="ADOMETDC"/>
    <property type="match status" value="1"/>
</dbReference>
<keyword evidence="6" id="KW-0210">Decarboxylase</keyword>
<feature type="site" description="Cleavage (non-hydrolytic); by autolysis" evidence="16">
    <location>
        <begin position="89"/>
        <end position="90"/>
    </location>
</feature>
<evidence type="ECO:0000256" key="4">
    <source>
        <dbReference type="ARBA" id="ARBA00012357"/>
    </source>
</evidence>
<dbReference type="GO" id="GO:0008295">
    <property type="term" value="P:spermidine biosynthetic process"/>
    <property type="evidence" value="ECO:0007669"/>
    <property type="project" value="UniProtKB-KW"/>
</dbReference>
<feature type="non-terminal residue" evidence="18">
    <location>
        <position position="377"/>
    </location>
</feature>
<comment type="caution">
    <text evidence="18">The sequence shown here is derived from an EMBL/GenBank/DDBJ whole genome shotgun (WGS) entry which is preliminary data.</text>
</comment>
<keyword evidence="7 16" id="KW-0068">Autocatalytic cleavage</keyword>
<dbReference type="GO" id="GO:0006597">
    <property type="term" value="P:spermine biosynthetic process"/>
    <property type="evidence" value="ECO:0007669"/>
    <property type="project" value="InterPro"/>
</dbReference>
<evidence type="ECO:0000256" key="3">
    <source>
        <dbReference type="ARBA" id="ARBA00008466"/>
    </source>
</evidence>
<dbReference type="InterPro" id="IPR001985">
    <property type="entry name" value="S-AdoMet_decarboxylase_euk"/>
</dbReference>
<evidence type="ECO:0000256" key="15">
    <source>
        <dbReference type="PIRSR" id="PIRSR001355-3"/>
    </source>
</evidence>
<evidence type="ECO:0000256" key="8">
    <source>
        <dbReference type="ARBA" id="ARBA00023066"/>
    </source>
</evidence>
<dbReference type="PANTHER" id="PTHR11570:SF0">
    <property type="entry name" value="S-ADENOSYLMETHIONINE DECARBOXYLASE PROENZYME"/>
    <property type="match status" value="1"/>
</dbReference>
<evidence type="ECO:0000256" key="16">
    <source>
        <dbReference type="PIRSR" id="PIRSR001355-4"/>
    </source>
</evidence>
<keyword evidence="5" id="KW-0949">S-adenosyl-L-methionine</keyword>
<name>A0AAV2PQH2_MEGNR</name>
<feature type="chain" id="PRO_5044050882" description="S-adenosylmethionine decarboxylase beta chain" evidence="17">
    <location>
        <begin position="1"/>
        <end position="89"/>
    </location>
</feature>
<accession>A0AAV2PQH2</accession>
<evidence type="ECO:0000256" key="6">
    <source>
        <dbReference type="ARBA" id="ARBA00022793"/>
    </source>
</evidence>
<dbReference type="AlphaFoldDB" id="A0AAV2PQH2"/>
<evidence type="ECO:0000256" key="13">
    <source>
        <dbReference type="ARBA" id="ARBA00023317"/>
    </source>
</evidence>
<comment type="pathway">
    <text evidence="2">Amine and polyamine biosynthesis; S-adenosylmethioninamine biosynthesis; S-adenosylmethioninamine from S-adenosyl-L-methionine: step 1/1.</text>
</comment>
<dbReference type="SUPFAM" id="SSF56276">
    <property type="entry name" value="S-adenosylmethionine decarboxylase"/>
    <property type="match status" value="1"/>
</dbReference>
<feature type="chain" id="PRO_5044050883" description="S-adenosylmethionine decarboxylase alpha chain" evidence="17">
    <location>
        <begin position="90"/>
        <end position="377"/>
    </location>
</feature>
<dbReference type="NCBIfam" id="TIGR00535">
    <property type="entry name" value="SAM_DCase"/>
    <property type="match status" value="1"/>
</dbReference>
<dbReference type="EMBL" id="CAXKWB010000546">
    <property type="protein sequence ID" value="CAL4061155.1"/>
    <property type="molecule type" value="Genomic_DNA"/>
</dbReference>
<evidence type="ECO:0000256" key="1">
    <source>
        <dbReference type="ARBA" id="ARBA00001928"/>
    </source>
</evidence>
<evidence type="ECO:0000313" key="19">
    <source>
        <dbReference type="Proteomes" id="UP001497623"/>
    </source>
</evidence>
<feature type="modified residue" description="Pyruvic acid (Ser); by autocatalysis" evidence="15">
    <location>
        <position position="90"/>
    </location>
</feature>
<keyword evidence="10" id="KW-0865">Zymogen</keyword>
<reference evidence="18 19" key="1">
    <citation type="submission" date="2024-05" db="EMBL/GenBank/DDBJ databases">
        <authorList>
            <person name="Wallberg A."/>
        </authorList>
    </citation>
    <scope>NUCLEOTIDE SEQUENCE [LARGE SCALE GENOMIC DNA]</scope>
</reference>
<dbReference type="EC" id="4.1.1.50" evidence="4"/>
<evidence type="ECO:0000256" key="11">
    <source>
        <dbReference type="ARBA" id="ARBA00023239"/>
    </source>
</evidence>
<dbReference type="PIRSF" id="PIRSF001355">
    <property type="entry name" value="S-AdenosylMet_decarboxylase"/>
    <property type="match status" value="1"/>
</dbReference>
<keyword evidence="13" id="KW-0670">Pyruvate</keyword>
<dbReference type="GO" id="GO:0004014">
    <property type="term" value="F:adenosylmethionine decarboxylase activity"/>
    <property type="evidence" value="ECO:0007669"/>
    <property type="project" value="UniProtKB-EC"/>
</dbReference>
<evidence type="ECO:0000256" key="2">
    <source>
        <dbReference type="ARBA" id="ARBA00004911"/>
    </source>
</evidence>
<proteinExistence type="inferred from homology"/>
<evidence type="ECO:0000313" key="18">
    <source>
        <dbReference type="EMBL" id="CAL4061155.1"/>
    </source>
</evidence>
<evidence type="ECO:0000256" key="14">
    <source>
        <dbReference type="ARBA" id="ARBA00048112"/>
    </source>
</evidence>
<dbReference type="GO" id="GO:0005829">
    <property type="term" value="C:cytosol"/>
    <property type="evidence" value="ECO:0007669"/>
    <property type="project" value="TreeGrafter"/>
</dbReference>
<protein>
    <recommendedName>
        <fullName evidence="4">adenosylmethionine decarboxylase</fullName>
        <ecNumber evidence="4">4.1.1.50</ecNumber>
    </recommendedName>
</protein>
<evidence type="ECO:0000256" key="17">
    <source>
        <dbReference type="PIRSR" id="PIRSR001355-5"/>
    </source>
</evidence>
<dbReference type="PANTHER" id="PTHR11570">
    <property type="entry name" value="S-ADENOSYLMETHIONINE DECARBOXYLASE"/>
    <property type="match status" value="1"/>
</dbReference>
<evidence type="ECO:0000256" key="9">
    <source>
        <dbReference type="ARBA" id="ARBA00023115"/>
    </source>
</evidence>
<keyword evidence="8" id="KW-0745">Spermidine biosynthesis</keyword>
<comment type="catalytic activity">
    <reaction evidence="14">
        <text>S-adenosyl-L-methionine + H(+) = S-adenosyl 3-(methylsulfanyl)propylamine + CO2</text>
        <dbReference type="Rhea" id="RHEA:15981"/>
        <dbReference type="ChEBI" id="CHEBI:15378"/>
        <dbReference type="ChEBI" id="CHEBI:16526"/>
        <dbReference type="ChEBI" id="CHEBI:57443"/>
        <dbReference type="ChEBI" id="CHEBI:59789"/>
        <dbReference type="EC" id="4.1.1.50"/>
    </reaction>
</comment>
<keyword evidence="19" id="KW-1185">Reference proteome</keyword>
<keyword evidence="9" id="KW-0620">Polyamine biosynthesis</keyword>
<dbReference type="Proteomes" id="UP001497623">
    <property type="component" value="Unassembled WGS sequence"/>
</dbReference>
<sequence>MNPIFPDESWNVMTRTATTMAANDNNNSHFFEGVEKLLEVWFTRKDGMTHSCDLRKVPRSQLERIMQAVKCEIISTTSTDELDAYVLSESSMFISSRRFILKTCGTTTLLCALPLLLSFAQEYAGYDTVLDLYYSRKNFRRPELQVAPHRTFEEEASILDQLFPGGRAYCMGSMNREDCWYLYTVSPGRPRYNIARHNLPHNRAGKSHREPDQSLEILMTDLDPEKMKYFYKSICSTAAEATKDSGIDKLLPDLMIDDFQFEPCGYSMNGVMRSVPKKEICILTPSAPDFPMTSYKGEKSHICRKMAKKMLFSVANNFESKQILFYFPMNLEHGAKMGIEDDDSSVPQYSDYDTEDIQICRLPGYDLTYALYNRFPS</sequence>
<organism evidence="18 19">
    <name type="scientific">Meganyctiphanes norvegica</name>
    <name type="common">Northern krill</name>
    <name type="synonym">Thysanopoda norvegica</name>
    <dbReference type="NCBI Taxonomy" id="48144"/>
    <lineage>
        <taxon>Eukaryota</taxon>
        <taxon>Metazoa</taxon>
        <taxon>Ecdysozoa</taxon>
        <taxon>Arthropoda</taxon>
        <taxon>Crustacea</taxon>
        <taxon>Multicrustacea</taxon>
        <taxon>Malacostraca</taxon>
        <taxon>Eumalacostraca</taxon>
        <taxon>Eucarida</taxon>
        <taxon>Euphausiacea</taxon>
        <taxon>Euphausiidae</taxon>
        <taxon>Meganyctiphanes</taxon>
    </lineage>
</organism>
<dbReference type="InterPro" id="IPR016067">
    <property type="entry name" value="S-AdoMet_deCO2ase_core"/>
</dbReference>